<keyword evidence="7" id="KW-1185">Reference proteome</keyword>
<evidence type="ECO:0000256" key="2">
    <source>
        <dbReference type="ARBA" id="ARBA00022786"/>
    </source>
</evidence>
<dbReference type="InterPro" id="IPR007242">
    <property type="entry name" value="Atg12"/>
</dbReference>
<evidence type="ECO:0000256" key="3">
    <source>
        <dbReference type="ARBA" id="ARBA00023006"/>
    </source>
</evidence>
<dbReference type="Gene3D" id="3.10.20.90">
    <property type="entry name" value="Phosphatidylinositol 3-kinase Catalytic Subunit, Chain A, domain 1"/>
    <property type="match status" value="1"/>
</dbReference>
<reference evidence="8" key="1">
    <citation type="submission" date="2016-06" db="UniProtKB">
        <authorList>
            <consortium name="WormBaseParasite"/>
        </authorList>
    </citation>
    <scope>IDENTIFICATION</scope>
</reference>
<dbReference type="GO" id="GO:0034727">
    <property type="term" value="P:piecemeal microautophagy of the nucleus"/>
    <property type="evidence" value="ECO:0007669"/>
    <property type="project" value="TreeGrafter"/>
</dbReference>
<comment type="similarity">
    <text evidence="4">Belongs to the ATG12 family.</text>
</comment>
<dbReference type="PANTHER" id="PTHR13385">
    <property type="entry name" value="AUTOPHAGY PROTEIN 12"/>
    <property type="match status" value="1"/>
</dbReference>
<dbReference type="WBParaSite" id="SBAD_0001239701-mRNA-1">
    <property type="protein sequence ID" value="SBAD_0001239701-mRNA-1"/>
    <property type="gene ID" value="SBAD_0001239701"/>
</dbReference>
<comment type="subunit">
    <text evidence="4">Forms a conjugate with ATG5.</text>
</comment>
<dbReference type="CDD" id="cd01612">
    <property type="entry name" value="Ubl_ATG12"/>
    <property type="match status" value="1"/>
</dbReference>
<evidence type="ECO:0000256" key="5">
    <source>
        <dbReference type="SAM" id="MobiDB-lite"/>
    </source>
</evidence>
<dbReference type="GO" id="GO:0000045">
    <property type="term" value="P:autophagosome assembly"/>
    <property type="evidence" value="ECO:0007669"/>
    <property type="project" value="InterPro"/>
</dbReference>
<dbReference type="OrthoDB" id="10003551at2759"/>
<dbReference type="GO" id="GO:0097352">
    <property type="term" value="P:autophagosome maturation"/>
    <property type="evidence" value="ECO:0007669"/>
    <property type="project" value="TreeGrafter"/>
</dbReference>
<keyword evidence="3 4" id="KW-0072">Autophagy</keyword>
<evidence type="ECO:0000313" key="8">
    <source>
        <dbReference type="WBParaSite" id="SBAD_0001239701-mRNA-1"/>
    </source>
</evidence>
<gene>
    <name evidence="6" type="ORF">SBAD_LOCUS11996</name>
</gene>
<comment type="function">
    <text evidence="4">Ubiquitin-like protein involved in autophagic vesicle formation.</text>
</comment>
<evidence type="ECO:0000256" key="1">
    <source>
        <dbReference type="ARBA" id="ARBA00022499"/>
    </source>
</evidence>
<dbReference type="GO" id="GO:0019776">
    <property type="term" value="F:Atg8-family ligase activity"/>
    <property type="evidence" value="ECO:0007669"/>
    <property type="project" value="TreeGrafter"/>
</dbReference>
<dbReference type="Proteomes" id="UP000270296">
    <property type="component" value="Unassembled WGS sequence"/>
</dbReference>
<dbReference type="InterPro" id="IPR029071">
    <property type="entry name" value="Ubiquitin-like_domsf"/>
</dbReference>
<dbReference type="PANTHER" id="PTHR13385:SF0">
    <property type="entry name" value="UBIQUITIN-LIKE PROTEIN ATG12"/>
    <property type="match status" value="1"/>
</dbReference>
<keyword evidence="1 4" id="KW-1017">Isopeptide bond</keyword>
<dbReference type="GO" id="GO:0034045">
    <property type="term" value="C:phagophore assembly site membrane"/>
    <property type="evidence" value="ECO:0007669"/>
    <property type="project" value="TreeGrafter"/>
</dbReference>
<dbReference type="EMBL" id="UZAM01016760">
    <property type="protein sequence ID" value="VDP44622.1"/>
    <property type="molecule type" value="Genomic_DNA"/>
</dbReference>
<proteinExistence type="inferred from homology"/>
<feature type="region of interest" description="Disordered" evidence="5">
    <location>
        <begin position="1"/>
        <end position="37"/>
    </location>
</feature>
<evidence type="ECO:0000256" key="4">
    <source>
        <dbReference type="RuleBase" id="RU361201"/>
    </source>
</evidence>
<dbReference type="Pfam" id="PF04110">
    <property type="entry name" value="APG12"/>
    <property type="match status" value="1"/>
</dbReference>
<keyword evidence="2 4" id="KW-0833">Ubl conjugation pathway</keyword>
<evidence type="ECO:0000313" key="6">
    <source>
        <dbReference type="EMBL" id="VDP44622.1"/>
    </source>
</evidence>
<sequence length="125" mass="14152">MQSEEGEEQMQCNPNKQPDSDLPSPRSAEVCGDSGDSTKINIVLKPVGDAPIMKQRRWLVLRSRPLAWVNAFIRKYLNLDQKDSLFLYVNQSFCPSPDYTIDNLYSCFGSDGKLIINYSISEAWG</sequence>
<protein>
    <recommendedName>
        <fullName evidence="4">Ubiquitin-like protein ATG12</fullName>
    </recommendedName>
</protein>
<reference evidence="6 7" key="2">
    <citation type="submission" date="2018-11" db="EMBL/GenBank/DDBJ databases">
        <authorList>
            <consortium name="Pathogen Informatics"/>
        </authorList>
    </citation>
    <scope>NUCLEOTIDE SEQUENCE [LARGE SCALE GENOMIC DNA]</scope>
</reference>
<dbReference type="AlphaFoldDB" id="A0A183J7Z9"/>
<dbReference type="GO" id="GO:0000421">
    <property type="term" value="C:autophagosome membrane"/>
    <property type="evidence" value="ECO:0007669"/>
    <property type="project" value="TreeGrafter"/>
</dbReference>
<dbReference type="GO" id="GO:0061723">
    <property type="term" value="P:glycophagy"/>
    <property type="evidence" value="ECO:0007669"/>
    <property type="project" value="TreeGrafter"/>
</dbReference>
<dbReference type="SUPFAM" id="SSF54236">
    <property type="entry name" value="Ubiquitin-like"/>
    <property type="match status" value="1"/>
</dbReference>
<accession>A0A183J7Z9</accession>
<dbReference type="FunFam" id="3.10.20.90:FF:000150">
    <property type="entry name" value="Ubiquitin-like protein ATG12"/>
    <property type="match status" value="1"/>
</dbReference>
<evidence type="ECO:0000313" key="7">
    <source>
        <dbReference type="Proteomes" id="UP000270296"/>
    </source>
</evidence>
<organism evidence="8">
    <name type="scientific">Soboliphyme baturini</name>
    <dbReference type="NCBI Taxonomy" id="241478"/>
    <lineage>
        <taxon>Eukaryota</taxon>
        <taxon>Metazoa</taxon>
        <taxon>Ecdysozoa</taxon>
        <taxon>Nematoda</taxon>
        <taxon>Enoplea</taxon>
        <taxon>Dorylaimia</taxon>
        <taxon>Dioctophymatida</taxon>
        <taxon>Dioctophymatoidea</taxon>
        <taxon>Soboliphymatidae</taxon>
        <taxon>Soboliphyme</taxon>
    </lineage>
</organism>
<name>A0A183J7Z9_9BILA</name>
<dbReference type="GO" id="GO:0034274">
    <property type="term" value="C:Atg12-Atg5-Atg16 complex"/>
    <property type="evidence" value="ECO:0007669"/>
    <property type="project" value="TreeGrafter"/>
</dbReference>
<dbReference type="GO" id="GO:0000422">
    <property type="term" value="P:autophagy of mitochondrion"/>
    <property type="evidence" value="ECO:0007669"/>
    <property type="project" value="TreeGrafter"/>
</dbReference>